<gene>
    <name evidence="4" type="ORF">D3873_04865</name>
</gene>
<dbReference type="RefSeq" id="WP_119882983.1">
    <property type="nucleotide sequence ID" value="NZ_CP032418.1"/>
</dbReference>
<evidence type="ECO:0000256" key="1">
    <source>
        <dbReference type="SAM" id="Coils"/>
    </source>
</evidence>
<feature type="transmembrane region" description="Helical" evidence="2">
    <location>
        <begin position="27"/>
        <end position="49"/>
    </location>
</feature>
<sequence>MAKANKKTTEMDRMPGEPKEPGMIQKLFLWIVIPILFAVAVFLIIAQFANINVFDSVKSASDVLPFISSEEPQSDADRAKVFEERVVTLQAQIQEKEAQIAKLQTTLDDSDSEKEALLIEQERLLDEIAVLERQSTDSKRDFDEIISTFEQMSSKAAAPVITNMSDAEAIRILTNVTPEVLAGILEKMTPQDAAKYTELMSKQ</sequence>
<dbReference type="InterPro" id="IPR006668">
    <property type="entry name" value="Mg_transptr_MgtE_intracell_dom"/>
</dbReference>
<evidence type="ECO:0000313" key="4">
    <source>
        <dbReference type="EMBL" id="AYC29243.1"/>
    </source>
</evidence>
<dbReference type="SUPFAM" id="SSF158791">
    <property type="entry name" value="MgtE N-terminal domain-like"/>
    <property type="match status" value="1"/>
</dbReference>
<evidence type="ECO:0000259" key="3">
    <source>
        <dbReference type="Pfam" id="PF03448"/>
    </source>
</evidence>
<keyword evidence="2" id="KW-1133">Transmembrane helix</keyword>
<feature type="domain" description="Magnesium transporter MgtE intracellular" evidence="3">
    <location>
        <begin position="124"/>
        <end position="202"/>
    </location>
</feature>
<dbReference type="OrthoDB" id="1724615at2"/>
<dbReference type="Pfam" id="PF03448">
    <property type="entry name" value="MgtE_N"/>
    <property type="match status" value="1"/>
</dbReference>
<evidence type="ECO:0000313" key="5">
    <source>
        <dbReference type="Proteomes" id="UP000265725"/>
    </source>
</evidence>
<accession>A0A385YUT6</accession>
<dbReference type="AlphaFoldDB" id="A0A385YUT6"/>
<keyword evidence="2" id="KW-0812">Transmembrane</keyword>
<dbReference type="EMBL" id="CP032418">
    <property type="protein sequence ID" value="AYC29243.1"/>
    <property type="molecule type" value="Genomic_DNA"/>
</dbReference>
<protein>
    <recommendedName>
        <fullName evidence="3">Magnesium transporter MgtE intracellular domain-containing protein</fullName>
    </recommendedName>
</protein>
<name>A0A385YUT6_9BACL</name>
<keyword evidence="5" id="KW-1185">Reference proteome</keyword>
<dbReference type="Proteomes" id="UP000265725">
    <property type="component" value="Chromosome"/>
</dbReference>
<evidence type="ECO:0000256" key="2">
    <source>
        <dbReference type="SAM" id="Phobius"/>
    </source>
</evidence>
<reference evidence="5" key="1">
    <citation type="submission" date="2018-09" db="EMBL/GenBank/DDBJ databases">
        <authorList>
            <person name="Zhu H."/>
        </authorList>
    </citation>
    <scope>NUCLEOTIDE SEQUENCE [LARGE SCALE GENOMIC DNA]</scope>
    <source>
        <strain evidence="5">K2R23-3</strain>
    </source>
</reference>
<dbReference type="KEGG" id="paek:D3873_04865"/>
<keyword evidence="1" id="KW-0175">Coiled coil</keyword>
<keyword evidence="2" id="KW-0472">Membrane</keyword>
<feature type="coiled-coil region" evidence="1">
    <location>
        <begin position="79"/>
        <end position="134"/>
    </location>
</feature>
<proteinExistence type="predicted"/>
<organism evidence="4 5">
    <name type="scientific">Paenisporosarcina cavernae</name>
    <dbReference type="NCBI Taxonomy" id="2320858"/>
    <lineage>
        <taxon>Bacteria</taxon>
        <taxon>Bacillati</taxon>
        <taxon>Bacillota</taxon>
        <taxon>Bacilli</taxon>
        <taxon>Bacillales</taxon>
        <taxon>Caryophanaceae</taxon>
        <taxon>Paenisporosarcina</taxon>
    </lineage>
</organism>